<gene>
    <name evidence="4" type="ORF">GJ699_19325</name>
</gene>
<feature type="repeat" description="TPR" evidence="3">
    <location>
        <begin position="138"/>
        <end position="171"/>
    </location>
</feature>
<dbReference type="PROSITE" id="PS50005">
    <property type="entry name" value="TPR"/>
    <property type="match status" value="1"/>
</dbReference>
<organism evidence="4 5">
    <name type="scientific">Duganella guangzhouensis</name>
    <dbReference type="NCBI Taxonomy" id="2666084"/>
    <lineage>
        <taxon>Bacteria</taxon>
        <taxon>Pseudomonadati</taxon>
        <taxon>Pseudomonadota</taxon>
        <taxon>Betaproteobacteria</taxon>
        <taxon>Burkholderiales</taxon>
        <taxon>Oxalobacteraceae</taxon>
        <taxon>Telluria group</taxon>
        <taxon>Duganella</taxon>
    </lineage>
</organism>
<accession>A0A6I2L354</accession>
<name>A0A6I2L354_9BURK</name>
<evidence type="ECO:0000313" key="5">
    <source>
        <dbReference type="Proteomes" id="UP000433309"/>
    </source>
</evidence>
<reference evidence="4 5" key="1">
    <citation type="submission" date="2019-11" db="EMBL/GenBank/DDBJ databases">
        <title>Novel species isolated from a subtropical stream in China.</title>
        <authorList>
            <person name="Lu H."/>
        </authorList>
    </citation>
    <scope>NUCLEOTIDE SEQUENCE [LARGE SCALE GENOMIC DNA]</scope>
    <source>
        <strain evidence="4 5">FT80W</strain>
    </source>
</reference>
<dbReference type="InterPro" id="IPR019734">
    <property type="entry name" value="TPR_rpt"/>
</dbReference>
<evidence type="ECO:0000256" key="3">
    <source>
        <dbReference type="PROSITE-ProRule" id="PRU00339"/>
    </source>
</evidence>
<proteinExistence type="predicted"/>
<protein>
    <submittedName>
        <fullName evidence="4">Tetratricopeptide repeat protein</fullName>
    </submittedName>
</protein>
<sequence length="428" mass="45788">MYNNRQDHSCLFAFLKKDYSPMTKFRLAHLGLVMAAIGFTAAAPIAGFSSVAYAAETVRAEIGKPLQEAQKLAAAGKNKEALAKLKETDAVGGKTANETYLIERTRASAAVAAGDNDAAAKAFETVINSGKLSPAESAKFSEALAGIYYRAKDYPKAVTWFQRVLKDNPSNTSAHEYIVQILYTSGKYAEAAKELQASKNLSENQLGMLANIQLKQNDKVGYVQTLEKLAGSYPKTSYWADLLNRVSGKPGFSSTLSLDVLRLRLVNGLLTKPSEYMEMAQLSLQAGNPAEANKIIDQGYKKNILGTGSDAARHQRLKDLAAKTQAEFDAKAAAAEAEAVKAKDADALANLGYGLVSAGKADKGLALFDQAVKLGSAKNPEAVKLHYGIAQNIAGKKAAALNTLKSVKGTDGTADLARYWTLNINHPM</sequence>
<dbReference type="EMBL" id="WKJK01000010">
    <property type="protein sequence ID" value="MRW92150.1"/>
    <property type="molecule type" value="Genomic_DNA"/>
</dbReference>
<evidence type="ECO:0000313" key="4">
    <source>
        <dbReference type="EMBL" id="MRW92150.1"/>
    </source>
</evidence>
<keyword evidence="1" id="KW-0677">Repeat</keyword>
<dbReference type="AlphaFoldDB" id="A0A6I2L354"/>
<dbReference type="PANTHER" id="PTHR45586:SF1">
    <property type="entry name" value="LIPOPOLYSACCHARIDE ASSEMBLY PROTEIN B"/>
    <property type="match status" value="1"/>
</dbReference>
<keyword evidence="2 3" id="KW-0802">TPR repeat</keyword>
<comment type="caution">
    <text evidence="4">The sequence shown here is derived from an EMBL/GenBank/DDBJ whole genome shotgun (WGS) entry which is preliminary data.</text>
</comment>
<dbReference type="PANTHER" id="PTHR45586">
    <property type="entry name" value="TPR REPEAT-CONTAINING PROTEIN PA4667"/>
    <property type="match status" value="1"/>
</dbReference>
<dbReference type="Gene3D" id="1.25.40.10">
    <property type="entry name" value="Tetratricopeptide repeat domain"/>
    <property type="match status" value="2"/>
</dbReference>
<dbReference type="InterPro" id="IPR011990">
    <property type="entry name" value="TPR-like_helical_dom_sf"/>
</dbReference>
<keyword evidence="5" id="KW-1185">Reference proteome</keyword>
<dbReference type="SUPFAM" id="SSF48452">
    <property type="entry name" value="TPR-like"/>
    <property type="match status" value="2"/>
</dbReference>
<evidence type="ECO:0000256" key="1">
    <source>
        <dbReference type="ARBA" id="ARBA00022737"/>
    </source>
</evidence>
<dbReference type="Pfam" id="PF13432">
    <property type="entry name" value="TPR_16"/>
    <property type="match status" value="1"/>
</dbReference>
<dbReference type="Proteomes" id="UP000433309">
    <property type="component" value="Unassembled WGS sequence"/>
</dbReference>
<evidence type="ECO:0000256" key="2">
    <source>
        <dbReference type="ARBA" id="ARBA00022803"/>
    </source>
</evidence>
<dbReference type="InterPro" id="IPR051012">
    <property type="entry name" value="CellSynth/LPSAsmb/PSIAsmb"/>
</dbReference>